<feature type="region of interest" description="Disordered" evidence="1">
    <location>
        <begin position="26"/>
        <end position="52"/>
    </location>
</feature>
<keyword evidence="2" id="KW-0812">Transmembrane</keyword>
<dbReference type="Proteomes" id="UP000176501">
    <property type="component" value="Unassembled WGS sequence"/>
</dbReference>
<accession>A0A1F7W6H1</accession>
<evidence type="ECO:0000313" key="3">
    <source>
        <dbReference type="EMBL" id="OGL97704.1"/>
    </source>
</evidence>
<name>A0A1F7W6H1_9BACT</name>
<comment type="caution">
    <text evidence="3">The sequence shown here is derived from an EMBL/GenBank/DDBJ whole genome shotgun (WGS) entry which is preliminary data.</text>
</comment>
<evidence type="ECO:0000256" key="1">
    <source>
        <dbReference type="SAM" id="MobiDB-lite"/>
    </source>
</evidence>
<feature type="compositionally biased region" description="Pro residues" evidence="1">
    <location>
        <begin position="35"/>
        <end position="47"/>
    </location>
</feature>
<reference evidence="3 4" key="1">
    <citation type="journal article" date="2016" name="Nat. Commun.">
        <title>Thousands of microbial genomes shed light on interconnected biogeochemical processes in an aquifer system.</title>
        <authorList>
            <person name="Anantharaman K."/>
            <person name="Brown C.T."/>
            <person name="Hug L.A."/>
            <person name="Sharon I."/>
            <person name="Castelle C.J."/>
            <person name="Probst A.J."/>
            <person name="Thomas B.C."/>
            <person name="Singh A."/>
            <person name="Wilkins M.J."/>
            <person name="Karaoz U."/>
            <person name="Brodie E.L."/>
            <person name="Williams K.H."/>
            <person name="Hubbard S.S."/>
            <person name="Banfield J.F."/>
        </authorList>
    </citation>
    <scope>NUCLEOTIDE SEQUENCE [LARGE SCALE GENOMIC DNA]</scope>
</reference>
<evidence type="ECO:0000256" key="2">
    <source>
        <dbReference type="SAM" id="Phobius"/>
    </source>
</evidence>
<protein>
    <submittedName>
        <fullName evidence="3">Uncharacterized protein</fullName>
    </submittedName>
</protein>
<dbReference type="AlphaFoldDB" id="A0A1F7W6H1"/>
<gene>
    <name evidence="3" type="ORF">A2304_00365</name>
</gene>
<dbReference type="EMBL" id="MGFE01000030">
    <property type="protein sequence ID" value="OGL97704.1"/>
    <property type="molecule type" value="Genomic_DNA"/>
</dbReference>
<feature type="transmembrane region" description="Helical" evidence="2">
    <location>
        <begin position="70"/>
        <end position="93"/>
    </location>
</feature>
<proteinExistence type="predicted"/>
<sequence>MPTTTKKKVLAKKSATRRKSLKTKSLAMEVISDPQPMPMPEPEPMPGPSGSASRHVVYLAGCRNCHHVPLGVNALLTVLIAIIFTLSAMLMAASVTLSSQNVVVGSSGSTASVASR</sequence>
<keyword evidence="2" id="KW-0472">Membrane</keyword>
<keyword evidence="2" id="KW-1133">Transmembrane helix</keyword>
<evidence type="ECO:0000313" key="4">
    <source>
        <dbReference type="Proteomes" id="UP000176501"/>
    </source>
</evidence>
<organism evidence="3 4">
    <name type="scientific">Candidatus Uhrbacteria bacterium RIFOXYB2_FULL_57_15</name>
    <dbReference type="NCBI Taxonomy" id="1802422"/>
    <lineage>
        <taxon>Bacteria</taxon>
        <taxon>Candidatus Uhriibacteriota</taxon>
    </lineage>
</organism>